<evidence type="ECO:0000256" key="11">
    <source>
        <dbReference type="ARBA" id="ARBA00044542"/>
    </source>
</evidence>
<dbReference type="Pfam" id="PF00271">
    <property type="entry name" value="Helicase_C"/>
    <property type="match status" value="1"/>
</dbReference>
<evidence type="ECO:0000256" key="5">
    <source>
        <dbReference type="ARBA" id="ARBA00022840"/>
    </source>
</evidence>
<dbReference type="Proteomes" id="UP000695022">
    <property type="component" value="Unplaced"/>
</dbReference>
<evidence type="ECO:0000313" key="15">
    <source>
        <dbReference type="RefSeq" id="XP_014669492.1"/>
    </source>
</evidence>
<dbReference type="InterPro" id="IPR001650">
    <property type="entry name" value="Helicase_C-like"/>
</dbReference>
<comment type="catalytic activity">
    <reaction evidence="9">
        <text>Couples ATP hydrolysis with the unwinding of duplex DNA by translocating in the 3'-5' direction.</text>
        <dbReference type="EC" id="5.6.2.4"/>
    </reaction>
</comment>
<dbReference type="EC" id="5.6.2.4" evidence="10"/>
<dbReference type="InterPro" id="IPR014001">
    <property type="entry name" value="Helicase_ATP-bd"/>
</dbReference>
<dbReference type="SMART" id="SM00490">
    <property type="entry name" value="HELICc"/>
    <property type="match status" value="1"/>
</dbReference>
<dbReference type="GeneID" id="106810601"/>
<evidence type="ECO:0000256" key="8">
    <source>
        <dbReference type="ARBA" id="ARBA00023242"/>
    </source>
</evidence>
<dbReference type="Gene3D" id="3.40.50.300">
    <property type="entry name" value="P-loop containing nucleotide triphosphate hydrolases"/>
    <property type="match status" value="2"/>
</dbReference>
<evidence type="ECO:0000256" key="4">
    <source>
        <dbReference type="ARBA" id="ARBA00022806"/>
    </source>
</evidence>
<feature type="domain" description="Helicase C-terminal" evidence="13">
    <location>
        <begin position="227"/>
        <end position="414"/>
    </location>
</feature>
<sequence>MATMAKAVSDVETKYHIEFKTYQKTAIESVVNGKDTFVVLPTGYGKSYIYSFLPEVFNGVLGQTDSSLLVISPLQSLMVDQVRALTDFGIKATFVGEMQNDSNVDTEIEKGHFSIVFASPEAVLTSTRWRRVLTRGRFQQTLKAVAVDEAHCITQWGADFRQEYARLNEIRSVIASDTPFLALTATATEGMRKEIFKSLQMSSDSTTVAIIPERTNIRYTFQKVKKDIGQNLYWLVQELLSKSDPCKAIIYCRNIASCADLYEHFMLALGDKAFTSKEKTLQSRVVGMFHRSTSDANKTHILETFVKADSQLRVVFATIAFGMGVNIPDVDIVVHWGAPRGVEQFAQESGRAGRDGRQADSIVYYNGYDLRSGSSTKEVRALCTGDTCSPGALCYRRYLFLGIAALVPSSHEMLSLLYPEAGKLSAVVYDRELMESADYAEFLRHLYHTLI</sequence>
<evidence type="ECO:0000259" key="13">
    <source>
        <dbReference type="PROSITE" id="PS51194"/>
    </source>
</evidence>
<dbReference type="NCBIfam" id="TIGR00614">
    <property type="entry name" value="recQ_fam"/>
    <property type="match status" value="1"/>
</dbReference>
<dbReference type="PROSITE" id="PS51192">
    <property type="entry name" value="HELICASE_ATP_BIND_1"/>
    <property type="match status" value="1"/>
</dbReference>
<dbReference type="Pfam" id="PF00270">
    <property type="entry name" value="DEAD"/>
    <property type="match status" value="1"/>
</dbReference>
<organism evidence="14 15">
    <name type="scientific">Priapulus caudatus</name>
    <name type="common">Priapulid worm</name>
    <dbReference type="NCBI Taxonomy" id="37621"/>
    <lineage>
        <taxon>Eukaryota</taxon>
        <taxon>Metazoa</taxon>
        <taxon>Ecdysozoa</taxon>
        <taxon>Scalidophora</taxon>
        <taxon>Priapulida</taxon>
        <taxon>Priapulimorpha</taxon>
        <taxon>Priapulimorphida</taxon>
        <taxon>Priapulidae</taxon>
        <taxon>Priapulus</taxon>
    </lineage>
</organism>
<accession>A0ABM1EBC1</accession>
<evidence type="ECO:0000256" key="2">
    <source>
        <dbReference type="ARBA" id="ARBA00022741"/>
    </source>
</evidence>
<evidence type="ECO:0000256" key="1">
    <source>
        <dbReference type="ARBA" id="ARBA00005446"/>
    </source>
</evidence>
<evidence type="ECO:0000256" key="10">
    <source>
        <dbReference type="ARBA" id="ARBA00034808"/>
    </source>
</evidence>
<feature type="domain" description="Helicase ATP-binding" evidence="12">
    <location>
        <begin position="27"/>
        <end position="205"/>
    </location>
</feature>
<dbReference type="RefSeq" id="XP_014669492.1">
    <property type="nucleotide sequence ID" value="XM_014814006.1"/>
</dbReference>
<keyword evidence="4" id="KW-0347">Helicase</keyword>
<dbReference type="PROSITE" id="PS51194">
    <property type="entry name" value="HELICASE_CTER"/>
    <property type="match status" value="1"/>
</dbReference>
<dbReference type="InterPro" id="IPR027417">
    <property type="entry name" value="P-loop_NTPase"/>
</dbReference>
<keyword evidence="6" id="KW-0238">DNA-binding</keyword>
<evidence type="ECO:0000256" key="9">
    <source>
        <dbReference type="ARBA" id="ARBA00034617"/>
    </source>
</evidence>
<gene>
    <name evidence="15" type="primary">LOC106810601</name>
</gene>
<evidence type="ECO:0000256" key="3">
    <source>
        <dbReference type="ARBA" id="ARBA00022801"/>
    </source>
</evidence>
<dbReference type="PANTHER" id="PTHR13710">
    <property type="entry name" value="DNA HELICASE RECQ FAMILY MEMBER"/>
    <property type="match status" value="1"/>
</dbReference>
<dbReference type="SMART" id="SM00487">
    <property type="entry name" value="DEXDc"/>
    <property type="match status" value="1"/>
</dbReference>
<evidence type="ECO:0000313" key="14">
    <source>
        <dbReference type="Proteomes" id="UP000695022"/>
    </source>
</evidence>
<evidence type="ECO:0000259" key="12">
    <source>
        <dbReference type="PROSITE" id="PS51192"/>
    </source>
</evidence>
<dbReference type="SUPFAM" id="SSF52540">
    <property type="entry name" value="P-loop containing nucleoside triphosphate hydrolases"/>
    <property type="match status" value="1"/>
</dbReference>
<name>A0ABM1EBC1_PRICU</name>
<dbReference type="InterPro" id="IPR011545">
    <property type="entry name" value="DEAD/DEAH_box_helicase_dom"/>
</dbReference>
<keyword evidence="2" id="KW-0547">Nucleotide-binding</keyword>
<keyword evidence="8" id="KW-0539">Nucleus</keyword>
<keyword evidence="7" id="KW-0413">Isomerase</keyword>
<comment type="similarity">
    <text evidence="1">Belongs to the helicase family. RecQ subfamily.</text>
</comment>
<dbReference type="PANTHER" id="PTHR13710:SF153">
    <property type="entry name" value="RECQ-LIKE DNA HELICASE BLM"/>
    <property type="match status" value="1"/>
</dbReference>
<dbReference type="CDD" id="cd17920">
    <property type="entry name" value="DEXHc_RecQ"/>
    <property type="match status" value="1"/>
</dbReference>
<evidence type="ECO:0000256" key="7">
    <source>
        <dbReference type="ARBA" id="ARBA00023235"/>
    </source>
</evidence>
<proteinExistence type="inferred from homology"/>
<dbReference type="InterPro" id="IPR004589">
    <property type="entry name" value="DNA_helicase_ATP-dep_RecQ"/>
</dbReference>
<reference evidence="15" key="1">
    <citation type="submission" date="2025-08" db="UniProtKB">
        <authorList>
            <consortium name="RefSeq"/>
        </authorList>
    </citation>
    <scope>IDENTIFICATION</scope>
</reference>
<keyword evidence="3" id="KW-0378">Hydrolase</keyword>
<protein>
    <recommendedName>
        <fullName evidence="10">DNA 3'-5' helicase</fullName>
        <ecNumber evidence="10">5.6.2.4</ecNumber>
    </recommendedName>
    <alternativeName>
        <fullName evidence="11">DNA 3'-5' helicase BLM</fullName>
    </alternativeName>
</protein>
<keyword evidence="5" id="KW-0067">ATP-binding</keyword>
<keyword evidence="14" id="KW-1185">Reference proteome</keyword>
<evidence type="ECO:0000256" key="6">
    <source>
        <dbReference type="ARBA" id="ARBA00023125"/>
    </source>
</evidence>